<dbReference type="GO" id="GO:0033528">
    <property type="term" value="P:S-methylmethionine cycle"/>
    <property type="evidence" value="ECO:0007669"/>
    <property type="project" value="TreeGrafter"/>
</dbReference>
<reference evidence="8" key="1">
    <citation type="submission" date="2021-05" db="EMBL/GenBank/DDBJ databases">
        <authorList>
            <person name="Alioto T."/>
            <person name="Alioto T."/>
            <person name="Gomez Garrido J."/>
        </authorList>
    </citation>
    <scope>NUCLEOTIDE SEQUENCE</scope>
</reference>
<dbReference type="FunFam" id="3.20.20.330:FF:000002">
    <property type="entry name" value="Homocysteine S-methyltransferase"/>
    <property type="match status" value="1"/>
</dbReference>
<dbReference type="Pfam" id="PF02574">
    <property type="entry name" value="S-methyl_trans"/>
    <property type="match status" value="1"/>
</dbReference>
<keyword evidence="1 6" id="KW-0489">Methyltransferase</keyword>
<dbReference type="PROSITE" id="PS50970">
    <property type="entry name" value="HCY"/>
    <property type="match status" value="1"/>
</dbReference>
<evidence type="ECO:0000256" key="3">
    <source>
        <dbReference type="ARBA" id="ARBA00022723"/>
    </source>
</evidence>
<keyword evidence="4 6" id="KW-0862">Zinc</keyword>
<dbReference type="UniPathway" id="UPA00051">
    <property type="reaction ID" value="UER00083"/>
</dbReference>
<dbReference type="GO" id="GO:0032259">
    <property type="term" value="P:methylation"/>
    <property type="evidence" value="ECO:0007669"/>
    <property type="project" value="UniProtKB-KW"/>
</dbReference>
<evidence type="ECO:0000256" key="4">
    <source>
        <dbReference type="ARBA" id="ARBA00022833"/>
    </source>
</evidence>
<dbReference type="GO" id="GO:0008898">
    <property type="term" value="F:S-adenosylmethionine-homocysteine S-methyltransferase activity"/>
    <property type="evidence" value="ECO:0007669"/>
    <property type="project" value="TreeGrafter"/>
</dbReference>
<dbReference type="InterPro" id="IPR051486">
    <property type="entry name" value="Hcy_S-methyltransferase"/>
</dbReference>
<dbReference type="Gene3D" id="3.20.20.330">
    <property type="entry name" value="Homocysteine-binding-like domain"/>
    <property type="match status" value="1"/>
</dbReference>
<evidence type="ECO:0000256" key="1">
    <source>
        <dbReference type="ARBA" id="ARBA00022603"/>
    </source>
</evidence>
<dbReference type="EMBL" id="HBUF01564869">
    <property type="protein sequence ID" value="CAG6764050.1"/>
    <property type="molecule type" value="Transcribed_RNA"/>
</dbReference>
<protein>
    <submittedName>
        <fullName evidence="8">Homocysteine S-methyltransferase</fullName>
    </submittedName>
</protein>
<keyword evidence="2 6" id="KW-0808">Transferase</keyword>
<dbReference type="GO" id="GO:0008270">
    <property type="term" value="F:zinc ion binding"/>
    <property type="evidence" value="ECO:0007669"/>
    <property type="project" value="InterPro"/>
</dbReference>
<dbReference type="NCBIfam" id="NF007020">
    <property type="entry name" value="PRK09485.1"/>
    <property type="match status" value="1"/>
</dbReference>
<feature type="binding site" evidence="6">
    <location>
        <position position="290"/>
    </location>
    <ligand>
        <name>Zn(2+)</name>
        <dbReference type="ChEBI" id="CHEBI:29105"/>
    </ligand>
</feature>
<evidence type="ECO:0000259" key="7">
    <source>
        <dbReference type="PROSITE" id="PS50970"/>
    </source>
</evidence>
<accession>A0A8D8QD15</accession>
<evidence type="ECO:0000256" key="6">
    <source>
        <dbReference type="PROSITE-ProRule" id="PRU00333"/>
    </source>
</evidence>
<dbReference type="EMBL" id="HBUF01070833">
    <property type="protein sequence ID" value="CAG6629455.1"/>
    <property type="molecule type" value="Transcribed_RNA"/>
</dbReference>
<evidence type="ECO:0000313" key="8">
    <source>
        <dbReference type="EMBL" id="CAG6629455.1"/>
    </source>
</evidence>
<feature type="domain" description="Hcy-binding" evidence="7">
    <location>
        <begin position="1"/>
        <end position="304"/>
    </location>
</feature>
<dbReference type="SUPFAM" id="SSF82282">
    <property type="entry name" value="Homocysteine S-methyltransferase"/>
    <property type="match status" value="1"/>
</dbReference>
<feature type="binding site" evidence="6">
    <location>
        <position position="225"/>
    </location>
    <ligand>
        <name>Zn(2+)</name>
        <dbReference type="ChEBI" id="CHEBI:29105"/>
    </ligand>
</feature>
<comment type="cofactor">
    <cofactor evidence="6">
        <name>Zn(2+)</name>
        <dbReference type="ChEBI" id="CHEBI:29105"/>
    </cofactor>
</comment>
<proteinExistence type="predicted"/>
<dbReference type="PANTHER" id="PTHR46015">
    <property type="entry name" value="ZGC:172121"/>
    <property type="match status" value="1"/>
</dbReference>
<evidence type="ECO:0000256" key="2">
    <source>
        <dbReference type="ARBA" id="ARBA00022679"/>
    </source>
</evidence>
<organism evidence="8">
    <name type="scientific">Cacopsylla melanoneura</name>
    <dbReference type="NCBI Taxonomy" id="428564"/>
    <lineage>
        <taxon>Eukaryota</taxon>
        <taxon>Metazoa</taxon>
        <taxon>Ecdysozoa</taxon>
        <taxon>Arthropoda</taxon>
        <taxon>Hexapoda</taxon>
        <taxon>Insecta</taxon>
        <taxon>Pterygota</taxon>
        <taxon>Neoptera</taxon>
        <taxon>Paraneoptera</taxon>
        <taxon>Hemiptera</taxon>
        <taxon>Sternorrhyncha</taxon>
        <taxon>Psylloidea</taxon>
        <taxon>Psyllidae</taxon>
        <taxon>Psyllinae</taxon>
        <taxon>Cacopsylla</taxon>
    </lineage>
</organism>
<dbReference type="InterPro" id="IPR036589">
    <property type="entry name" value="HCY_dom_sf"/>
</dbReference>
<dbReference type="PIRSF" id="PIRSF037505">
    <property type="entry name" value="Betaine_HMT"/>
    <property type="match status" value="1"/>
</dbReference>
<keyword evidence="3 6" id="KW-0479">Metal-binding</keyword>
<dbReference type="GO" id="GO:0009086">
    <property type="term" value="P:methionine biosynthetic process"/>
    <property type="evidence" value="ECO:0007669"/>
    <property type="project" value="InterPro"/>
</dbReference>
<sequence length="318" mass="36037">MESVKLIDGGFASQLSNYVGDVIDGHPLWSSYFLATGREAVVQTHRDFIRAGADIVMTNSYQASVGGFMEYLNMDYDSSYELIKQSVEYVKEAIELESRNTNVQNKDILIAGSVGPYGASLRDGSEYRGDYAETVSETAMADWHRPRIQALVEAGADIVAIETVPASKEARMLCRLLREWPNQKAWLSFSCKDEKHISNGELFTSVARSCYNLNPDQILAVGINCIRPLMVSPLISQLNTEHIPLVVYPNSGERWDAVNARWIDRDLCEPVDKYITDWLNQGVLYVGGCCRTYAEDTKHMRYKVDEWVKTNRHRRDEN</sequence>
<dbReference type="AlphaFoldDB" id="A0A8D8QD15"/>
<dbReference type="InterPro" id="IPR017226">
    <property type="entry name" value="BHMT-like"/>
</dbReference>
<feature type="binding site" evidence="6">
    <location>
        <position position="289"/>
    </location>
    <ligand>
        <name>Zn(2+)</name>
        <dbReference type="ChEBI" id="CHEBI:29105"/>
    </ligand>
</feature>
<evidence type="ECO:0000256" key="5">
    <source>
        <dbReference type="ARBA" id="ARBA00034478"/>
    </source>
</evidence>
<name>A0A8D8QD15_9HEMI</name>
<comment type="pathway">
    <text evidence="5">Amino-acid biosynthesis; L-methionine biosynthesis via de novo pathway.</text>
</comment>
<dbReference type="PANTHER" id="PTHR46015:SF1">
    <property type="entry name" value="HOMOCYSTEINE S-METHYLTRANSFERASE-LIKE ISOFORM 1"/>
    <property type="match status" value="1"/>
</dbReference>
<dbReference type="InterPro" id="IPR003726">
    <property type="entry name" value="HCY_dom"/>
</dbReference>